<dbReference type="EMBL" id="NVMX01000276">
    <property type="protein sequence ID" value="PDZ94049.1"/>
    <property type="molecule type" value="Genomic_DNA"/>
</dbReference>
<reference evidence="1 2" key="1">
    <citation type="submission" date="2017-09" db="EMBL/GenBank/DDBJ databases">
        <title>Large-scale bioinformatics analysis of Bacillus genomes uncovers conserved roles of natural products in bacterial physiology.</title>
        <authorList>
            <consortium name="Agbiome Team Llc"/>
            <person name="Bleich R.M."/>
            <person name="Grubbs K.J."/>
            <person name="Santa Maria K.C."/>
            <person name="Allen S.E."/>
            <person name="Farag S."/>
            <person name="Shank E.A."/>
            <person name="Bowers A."/>
        </authorList>
    </citation>
    <scope>NUCLEOTIDE SEQUENCE [LARGE SCALE GENOMIC DNA]</scope>
    <source>
        <strain evidence="1 2">AFS092789</strain>
    </source>
</reference>
<name>A0A9X6SS01_BACCE</name>
<comment type="caution">
    <text evidence="1">The sequence shown here is derived from an EMBL/GenBank/DDBJ whole genome shotgun (WGS) entry which is preliminary data.</text>
</comment>
<organism evidence="1 2">
    <name type="scientific">Bacillus cereus</name>
    <dbReference type="NCBI Taxonomy" id="1396"/>
    <lineage>
        <taxon>Bacteria</taxon>
        <taxon>Bacillati</taxon>
        <taxon>Bacillota</taxon>
        <taxon>Bacilli</taxon>
        <taxon>Bacillales</taxon>
        <taxon>Bacillaceae</taxon>
        <taxon>Bacillus</taxon>
        <taxon>Bacillus cereus group</taxon>
    </lineage>
</organism>
<gene>
    <name evidence="1" type="ORF">CON36_35890</name>
</gene>
<evidence type="ECO:0000313" key="1">
    <source>
        <dbReference type="EMBL" id="PDZ94049.1"/>
    </source>
</evidence>
<proteinExistence type="predicted"/>
<dbReference type="RefSeq" id="WP_098007349.1">
    <property type="nucleotide sequence ID" value="NZ_NVMX01000276.1"/>
</dbReference>
<evidence type="ECO:0000313" key="2">
    <source>
        <dbReference type="Proteomes" id="UP000219922"/>
    </source>
</evidence>
<accession>A0A9X6SS01</accession>
<dbReference type="AlphaFoldDB" id="A0A9X6SS01"/>
<sequence length="134" mass="15562">MKFQINAQLGTRLSEQGLKNTLISAYPIFEDIEDIEDIVFIYVKKSKTLLMMEKNKHIENEFIISQVFQGQLMLSDDTDLNVDTTDTNEHVFVYCLHEKNLLIKTKNEIIKQEKGDLLVNTGFLTQHITEIKNI</sequence>
<protein>
    <submittedName>
        <fullName evidence="1">Uncharacterized protein</fullName>
    </submittedName>
</protein>
<dbReference type="Proteomes" id="UP000219922">
    <property type="component" value="Unassembled WGS sequence"/>
</dbReference>